<evidence type="ECO:0000256" key="2">
    <source>
        <dbReference type="ARBA" id="ARBA00023015"/>
    </source>
</evidence>
<dbReference type="InterPro" id="IPR014284">
    <property type="entry name" value="RNA_pol_sigma-70_dom"/>
</dbReference>
<dbReference type="GO" id="GO:0016987">
    <property type="term" value="F:sigma factor activity"/>
    <property type="evidence" value="ECO:0007669"/>
    <property type="project" value="UniProtKB-KW"/>
</dbReference>
<evidence type="ECO:0000256" key="1">
    <source>
        <dbReference type="ARBA" id="ARBA00010641"/>
    </source>
</evidence>
<keyword evidence="3" id="KW-0731">Sigma factor</keyword>
<evidence type="ECO:0000256" key="4">
    <source>
        <dbReference type="ARBA" id="ARBA00023163"/>
    </source>
</evidence>
<accession>A0A143PNZ6</accession>
<sequence length="224" mass="25314">MARSVLRPTHQSLTRRTMEVEIGDGAMSDDRSRTEVTRLLAAVRAGDRLALDELYALVYQELRLLAHRQRKRWEQTGTLNTTALVHEAYLKLVHQPRLAVSTPEHFLALAATAIRHIISNHARDRRTRKRGGDVCTVALTTLRAEPRGLLPVSDGSLDLLIAIDDALDRLDRISPRQRGIVECRFYGGMTTEETAAALGISATTVKRDWVLAQTWLYRELRDRV</sequence>
<dbReference type="InterPro" id="IPR013325">
    <property type="entry name" value="RNA_pol_sigma_r2"/>
</dbReference>
<dbReference type="InterPro" id="IPR013324">
    <property type="entry name" value="RNA_pol_sigma_r3/r4-like"/>
</dbReference>
<dbReference type="SUPFAM" id="SSF88659">
    <property type="entry name" value="Sigma3 and sigma4 domains of RNA polymerase sigma factors"/>
    <property type="match status" value="1"/>
</dbReference>
<dbReference type="STRING" id="1855912.LuPra_02726"/>
<keyword evidence="7" id="KW-1185">Reference proteome</keyword>
<reference evidence="6 7" key="1">
    <citation type="journal article" date="2016" name="Genome Announc.">
        <title>First Complete Genome Sequence of a Subdivision 6 Acidobacterium Strain.</title>
        <authorList>
            <person name="Huang S."/>
            <person name="Vieira S."/>
            <person name="Bunk B."/>
            <person name="Riedel T."/>
            <person name="Sproer C."/>
            <person name="Overmann J."/>
        </authorList>
    </citation>
    <scope>NUCLEOTIDE SEQUENCE [LARGE SCALE GENOMIC DNA]</scope>
    <source>
        <strain evidence="7">DSM 100886 HEG_-6_39</strain>
    </source>
</reference>
<keyword evidence="2" id="KW-0805">Transcription regulation</keyword>
<evidence type="ECO:0000313" key="6">
    <source>
        <dbReference type="EMBL" id="AMY09509.1"/>
    </source>
</evidence>
<name>A0A143PNZ6_LUTPR</name>
<dbReference type="NCBIfam" id="TIGR02937">
    <property type="entry name" value="sigma70-ECF"/>
    <property type="match status" value="1"/>
</dbReference>
<comment type="similarity">
    <text evidence="1">Belongs to the sigma-70 factor family. ECF subfamily.</text>
</comment>
<organism evidence="6 7">
    <name type="scientific">Luteitalea pratensis</name>
    <dbReference type="NCBI Taxonomy" id="1855912"/>
    <lineage>
        <taxon>Bacteria</taxon>
        <taxon>Pseudomonadati</taxon>
        <taxon>Acidobacteriota</taxon>
        <taxon>Vicinamibacteria</taxon>
        <taxon>Vicinamibacterales</taxon>
        <taxon>Vicinamibacteraceae</taxon>
        <taxon>Luteitalea</taxon>
    </lineage>
</organism>
<dbReference type="GO" id="GO:0006352">
    <property type="term" value="P:DNA-templated transcription initiation"/>
    <property type="evidence" value="ECO:0007669"/>
    <property type="project" value="InterPro"/>
</dbReference>
<dbReference type="KEGG" id="abac:LuPra_02726"/>
<dbReference type="AlphaFoldDB" id="A0A143PNZ6"/>
<evidence type="ECO:0000256" key="3">
    <source>
        <dbReference type="ARBA" id="ARBA00023082"/>
    </source>
</evidence>
<reference evidence="7" key="2">
    <citation type="submission" date="2016-04" db="EMBL/GenBank/DDBJ databases">
        <title>First Complete Genome Sequence of a Subdivision 6 Acidobacterium.</title>
        <authorList>
            <person name="Huang S."/>
            <person name="Vieira S."/>
            <person name="Bunk B."/>
            <person name="Riedel T."/>
            <person name="Sproeer C."/>
            <person name="Overmann J."/>
        </authorList>
    </citation>
    <scope>NUCLEOTIDE SEQUENCE [LARGE SCALE GENOMIC DNA]</scope>
    <source>
        <strain evidence="7">DSM 100886 HEG_-6_39</strain>
    </source>
</reference>
<dbReference type="Pfam" id="PF07638">
    <property type="entry name" value="Sigma70_ECF"/>
    <property type="match status" value="1"/>
</dbReference>
<dbReference type="PANTHER" id="PTHR43133">
    <property type="entry name" value="RNA POLYMERASE ECF-TYPE SIGMA FACTO"/>
    <property type="match status" value="1"/>
</dbReference>
<dbReference type="EMBL" id="CP015136">
    <property type="protein sequence ID" value="AMY09509.1"/>
    <property type="molecule type" value="Genomic_DNA"/>
</dbReference>
<dbReference type="SUPFAM" id="SSF88946">
    <property type="entry name" value="Sigma2 domain of RNA polymerase sigma factors"/>
    <property type="match status" value="1"/>
</dbReference>
<proteinExistence type="inferred from homology"/>
<dbReference type="InterPro" id="IPR039425">
    <property type="entry name" value="RNA_pol_sigma-70-like"/>
</dbReference>
<evidence type="ECO:0000259" key="5">
    <source>
        <dbReference type="Pfam" id="PF07638"/>
    </source>
</evidence>
<evidence type="ECO:0000313" key="7">
    <source>
        <dbReference type="Proteomes" id="UP000076079"/>
    </source>
</evidence>
<dbReference type="InterPro" id="IPR053812">
    <property type="entry name" value="HTH_Sigma70_ECF-like"/>
</dbReference>
<keyword evidence="4" id="KW-0804">Transcription</keyword>
<dbReference type="InterPro" id="IPR011517">
    <property type="entry name" value="RNA_pol_sigma70_ECF-like"/>
</dbReference>
<gene>
    <name evidence="6" type="ORF">LuPra_02726</name>
</gene>
<dbReference type="Gene3D" id="1.10.1740.10">
    <property type="match status" value="1"/>
</dbReference>
<protein>
    <submittedName>
        <fullName evidence="6">RNA polymerase sigma factor SigL</fullName>
    </submittedName>
</protein>
<dbReference type="PANTHER" id="PTHR43133:SF39">
    <property type="entry name" value="SIMILAR TO RNA POLYMERASE SIGMA-E FACTOR"/>
    <property type="match status" value="1"/>
</dbReference>
<dbReference type="Gene3D" id="1.10.10.10">
    <property type="entry name" value="Winged helix-like DNA-binding domain superfamily/Winged helix DNA-binding domain"/>
    <property type="match status" value="1"/>
</dbReference>
<dbReference type="InterPro" id="IPR036388">
    <property type="entry name" value="WH-like_DNA-bd_sf"/>
</dbReference>
<feature type="domain" description="RNA polymerase sigma-70 ECF-like HTH" evidence="5">
    <location>
        <begin position="34"/>
        <end position="222"/>
    </location>
</feature>
<dbReference type="NCBIfam" id="TIGR02999">
    <property type="entry name" value="Sig-70_X6"/>
    <property type="match status" value="1"/>
</dbReference>
<dbReference type="Proteomes" id="UP000076079">
    <property type="component" value="Chromosome"/>
</dbReference>